<evidence type="ECO:0000259" key="3">
    <source>
        <dbReference type="PROSITE" id="PS50937"/>
    </source>
</evidence>
<dbReference type="SUPFAM" id="SSF46955">
    <property type="entry name" value="Putative DNA-binding domain"/>
    <property type="match status" value="1"/>
</dbReference>
<dbReference type="Proteomes" id="UP000183371">
    <property type="component" value="Unassembled WGS sequence"/>
</dbReference>
<dbReference type="GO" id="GO:0003677">
    <property type="term" value="F:DNA binding"/>
    <property type="evidence" value="ECO:0007669"/>
    <property type="project" value="UniProtKB-KW"/>
</dbReference>
<dbReference type="RefSeq" id="WP_083417318.1">
    <property type="nucleotide sequence ID" value="NZ_FPBD01000008.1"/>
</dbReference>
<dbReference type="GO" id="GO:0003700">
    <property type="term" value="F:DNA-binding transcription factor activity"/>
    <property type="evidence" value="ECO:0007669"/>
    <property type="project" value="InterPro"/>
</dbReference>
<evidence type="ECO:0000256" key="1">
    <source>
        <dbReference type="ARBA" id="ARBA00023125"/>
    </source>
</evidence>
<protein>
    <submittedName>
        <fullName evidence="4">MerR family transcriptional regulator, mercuric resistance operon regulatory protein</fullName>
    </submittedName>
</protein>
<dbReference type="InterPro" id="IPR000551">
    <property type="entry name" value="MerR-type_HTH_dom"/>
</dbReference>
<name>A0A1I7DCB7_9HYPH</name>
<evidence type="ECO:0000256" key="2">
    <source>
        <dbReference type="SAM" id="Coils"/>
    </source>
</evidence>
<evidence type="ECO:0000313" key="5">
    <source>
        <dbReference type="Proteomes" id="UP000183371"/>
    </source>
</evidence>
<dbReference type="CDD" id="cd04785">
    <property type="entry name" value="HTH_CadR-PbrR-like"/>
    <property type="match status" value="1"/>
</dbReference>
<dbReference type="AlphaFoldDB" id="A0A1I7DCB7"/>
<dbReference type="SMART" id="SM00422">
    <property type="entry name" value="HTH_MERR"/>
    <property type="match status" value="1"/>
</dbReference>
<evidence type="ECO:0000313" key="4">
    <source>
        <dbReference type="EMBL" id="SFU09287.1"/>
    </source>
</evidence>
<feature type="domain" description="HTH merR-type" evidence="3">
    <location>
        <begin position="1"/>
        <end position="70"/>
    </location>
</feature>
<keyword evidence="2" id="KW-0175">Coiled coil</keyword>
<gene>
    <name evidence="4" type="ORF">SAMN05444141_108136</name>
</gene>
<dbReference type="PROSITE" id="PS50937">
    <property type="entry name" value="HTH_MERR_2"/>
    <property type="match status" value="1"/>
</dbReference>
<feature type="coiled-coil region" evidence="2">
    <location>
        <begin position="89"/>
        <end position="119"/>
    </location>
</feature>
<dbReference type="InterPro" id="IPR009061">
    <property type="entry name" value="DNA-bd_dom_put_sf"/>
</dbReference>
<keyword evidence="5" id="KW-1185">Reference proteome</keyword>
<dbReference type="PANTHER" id="PTHR30204:SF92">
    <property type="entry name" value="HTH-TYPE TRANSCRIPTIONAL REGULATOR ZNTR"/>
    <property type="match status" value="1"/>
</dbReference>
<reference evidence="5" key="1">
    <citation type="submission" date="2016-10" db="EMBL/GenBank/DDBJ databases">
        <authorList>
            <person name="Varghese N."/>
            <person name="Submissions S."/>
        </authorList>
    </citation>
    <scope>NUCLEOTIDE SEQUENCE [LARGE SCALE GENOMIC DNA]</scope>
    <source>
        <strain evidence="5">DSM 17465</strain>
    </source>
</reference>
<dbReference type="PRINTS" id="PR00040">
    <property type="entry name" value="HTHMERR"/>
</dbReference>
<dbReference type="Gene3D" id="1.10.1660.10">
    <property type="match status" value="1"/>
</dbReference>
<dbReference type="Pfam" id="PF13411">
    <property type="entry name" value="MerR_1"/>
    <property type="match status" value="1"/>
</dbReference>
<proteinExistence type="predicted"/>
<dbReference type="InterPro" id="IPR047057">
    <property type="entry name" value="MerR_fam"/>
</dbReference>
<dbReference type="EMBL" id="FPBD01000008">
    <property type="protein sequence ID" value="SFU09287.1"/>
    <property type="molecule type" value="Genomic_DNA"/>
</dbReference>
<dbReference type="PANTHER" id="PTHR30204">
    <property type="entry name" value="REDOX-CYCLING DRUG-SENSING TRANSCRIPTIONAL ACTIVATOR SOXR"/>
    <property type="match status" value="1"/>
</dbReference>
<sequence>MFAIGEASKRSGVAIETIRYYEREGIVAKPARGDNGRRAYTEKEIGHLRFIKRCRDLGFTIKDAQALLSLGEQQDENCKIAHDMSKAHLESVREKIESLRQLEKALEELMGNCESGNVQCPLLENLHAD</sequence>
<dbReference type="PROSITE" id="PS00552">
    <property type="entry name" value="HTH_MERR_1"/>
    <property type="match status" value="1"/>
</dbReference>
<keyword evidence="1" id="KW-0238">DNA-binding</keyword>
<accession>A0A1I7DCB7</accession>
<organism evidence="4 5">
    <name type="scientific">Pseudovibrio denitrificans</name>
    <dbReference type="NCBI Taxonomy" id="258256"/>
    <lineage>
        <taxon>Bacteria</taxon>
        <taxon>Pseudomonadati</taxon>
        <taxon>Pseudomonadota</taxon>
        <taxon>Alphaproteobacteria</taxon>
        <taxon>Hyphomicrobiales</taxon>
        <taxon>Stappiaceae</taxon>
        <taxon>Pseudovibrio</taxon>
    </lineage>
</organism>